<comment type="subcellular location">
    <subcellularLocation>
        <location evidence="1">Nucleus</location>
    </subcellularLocation>
</comment>
<organism evidence="9 10">
    <name type="scientific">Erythroxylum novogranatense</name>
    <dbReference type="NCBI Taxonomy" id="1862640"/>
    <lineage>
        <taxon>Eukaryota</taxon>
        <taxon>Viridiplantae</taxon>
        <taxon>Streptophyta</taxon>
        <taxon>Embryophyta</taxon>
        <taxon>Tracheophyta</taxon>
        <taxon>Spermatophyta</taxon>
        <taxon>Magnoliopsida</taxon>
        <taxon>eudicotyledons</taxon>
        <taxon>Gunneridae</taxon>
        <taxon>Pentapetalae</taxon>
        <taxon>rosids</taxon>
        <taxon>fabids</taxon>
        <taxon>Malpighiales</taxon>
        <taxon>Erythroxylaceae</taxon>
        <taxon>Erythroxylum</taxon>
    </lineage>
</organism>
<dbReference type="InterPro" id="IPR037818">
    <property type="entry name" value="TAF8"/>
</dbReference>
<dbReference type="SMART" id="SM00576">
    <property type="entry name" value="BTP"/>
    <property type="match status" value="1"/>
</dbReference>
<evidence type="ECO:0000256" key="4">
    <source>
        <dbReference type="ARBA" id="ARBA00023015"/>
    </source>
</evidence>
<evidence type="ECO:0000256" key="2">
    <source>
        <dbReference type="ARBA" id="ARBA00008767"/>
    </source>
</evidence>
<evidence type="ECO:0000313" key="10">
    <source>
        <dbReference type="Proteomes" id="UP001159364"/>
    </source>
</evidence>
<feature type="domain" description="Bromodomain associated" evidence="8">
    <location>
        <begin position="16"/>
        <end position="92"/>
    </location>
</feature>
<dbReference type="PANTHER" id="PTHR46338:SF1">
    <property type="entry name" value="TRANSCRIPTION INITIATION FACTOR TFIID SUBUNIT 8"/>
    <property type="match status" value="1"/>
</dbReference>
<evidence type="ECO:0000256" key="3">
    <source>
        <dbReference type="ARBA" id="ARBA00017307"/>
    </source>
</evidence>
<dbReference type="GO" id="GO:0005669">
    <property type="term" value="C:transcription factor TFIID complex"/>
    <property type="evidence" value="ECO:0007669"/>
    <property type="project" value="InterPro"/>
</dbReference>
<reference evidence="9 10" key="1">
    <citation type="submission" date="2021-09" db="EMBL/GenBank/DDBJ databases">
        <title>Genomic insights and catalytic innovation underlie evolution of tropane alkaloids biosynthesis.</title>
        <authorList>
            <person name="Wang Y.-J."/>
            <person name="Tian T."/>
            <person name="Huang J.-P."/>
            <person name="Huang S.-X."/>
        </authorList>
    </citation>
    <scope>NUCLEOTIDE SEQUENCE [LARGE SCALE GENOMIC DNA]</scope>
    <source>
        <strain evidence="9">KIB-2018</strain>
        <tissue evidence="9">Leaf</tissue>
    </source>
</reference>
<keyword evidence="5" id="KW-0804">Transcription</keyword>
<feature type="region of interest" description="Disordered" evidence="7">
    <location>
        <begin position="212"/>
        <end position="240"/>
    </location>
</feature>
<dbReference type="PANTHER" id="PTHR46338">
    <property type="entry name" value="TRANSCRIPTION INITIATION FACTOR TFIID SUBUNIT 8"/>
    <property type="match status" value="1"/>
</dbReference>
<evidence type="ECO:0000256" key="6">
    <source>
        <dbReference type="ARBA" id="ARBA00023242"/>
    </source>
</evidence>
<dbReference type="Gene3D" id="1.10.20.10">
    <property type="entry name" value="Histone, subunit A"/>
    <property type="match status" value="1"/>
</dbReference>
<dbReference type="Pfam" id="PF07524">
    <property type="entry name" value="Bromo_TP"/>
    <property type="match status" value="1"/>
</dbReference>
<dbReference type="InterPro" id="IPR006565">
    <property type="entry name" value="BTP"/>
</dbReference>
<dbReference type="Pfam" id="PF10406">
    <property type="entry name" value="TAF8_C"/>
    <property type="match status" value="1"/>
</dbReference>
<comment type="similarity">
    <text evidence="2">Belongs to the TAF8 family.</text>
</comment>
<evidence type="ECO:0000313" key="9">
    <source>
        <dbReference type="EMBL" id="KAJ8754221.1"/>
    </source>
</evidence>
<proteinExistence type="inferred from homology"/>
<keyword evidence="6" id="KW-0539">Nucleus</keyword>
<keyword evidence="4" id="KW-0805">Transcription regulation</keyword>
<keyword evidence="10" id="KW-1185">Reference proteome</keyword>
<dbReference type="InterPro" id="IPR019473">
    <property type="entry name" value="TFIID_su8_C"/>
</dbReference>
<dbReference type="Proteomes" id="UP001159364">
    <property type="component" value="Linkage Group LG09"/>
</dbReference>
<sequence>MRNGGARNTSGRPKADEFGRAVARVAVAQICLGLGFQGFKESAVDSLTEITIRYLRDLGRSARFYSNLSGRTQCHVFDIVRCLEDLSISGGFADTSSSGNCLVSFGTVRRIIEFVDSSEEIPFAQPVPSFPVSRDARLIPSFVKMGEATPGKHIPPWLPALPDPHTYLHTPMWNERVSDPRAEKIEQARQRRKAERALLGLQQRLLANGSIEASTSADRNGEDKELGVAETNTSVSVPSKSEEMDVSAVVVPDKLKDHVSVMDAFAPAIEALKESRLGDDGDSERRMLPGKRPTVNFRLKARKKMLGESLDLRLSKKGEGRMRRWLGRDEERDDRKRRAEYILKQSMENPQELTLL</sequence>
<dbReference type="GO" id="GO:0046982">
    <property type="term" value="F:protein heterodimerization activity"/>
    <property type="evidence" value="ECO:0007669"/>
    <property type="project" value="InterPro"/>
</dbReference>
<gene>
    <name evidence="9" type="ORF">K2173_002121</name>
</gene>
<comment type="caution">
    <text evidence="9">The sequence shown here is derived from an EMBL/GenBank/DDBJ whole genome shotgun (WGS) entry which is preliminary data.</text>
</comment>
<name>A0AAV8SPK8_9ROSI</name>
<dbReference type="EMBL" id="JAIWQS010000009">
    <property type="protein sequence ID" value="KAJ8754221.1"/>
    <property type="molecule type" value="Genomic_DNA"/>
</dbReference>
<evidence type="ECO:0000256" key="1">
    <source>
        <dbReference type="ARBA" id="ARBA00004123"/>
    </source>
</evidence>
<dbReference type="CDD" id="cd08049">
    <property type="entry name" value="TAF8"/>
    <property type="match status" value="1"/>
</dbReference>
<evidence type="ECO:0000256" key="7">
    <source>
        <dbReference type="SAM" id="MobiDB-lite"/>
    </source>
</evidence>
<evidence type="ECO:0000256" key="5">
    <source>
        <dbReference type="ARBA" id="ARBA00023163"/>
    </source>
</evidence>
<feature type="compositionally biased region" description="Polar residues" evidence="7">
    <location>
        <begin position="230"/>
        <end position="239"/>
    </location>
</feature>
<accession>A0AAV8SPK8</accession>
<evidence type="ECO:0000259" key="8">
    <source>
        <dbReference type="SMART" id="SM00576"/>
    </source>
</evidence>
<dbReference type="AlphaFoldDB" id="A0AAV8SPK8"/>
<protein>
    <recommendedName>
        <fullName evidence="3">Transcription initiation factor TFIID subunit 8</fullName>
    </recommendedName>
</protein>
<dbReference type="InterPro" id="IPR009072">
    <property type="entry name" value="Histone-fold"/>
</dbReference>